<dbReference type="PIRSF" id="PIRSF030140">
    <property type="entry name" value="UCP030140"/>
    <property type="match status" value="1"/>
</dbReference>
<dbReference type="InterPro" id="IPR016947">
    <property type="entry name" value="UCP030140"/>
</dbReference>
<dbReference type="SUPFAM" id="SSF101386">
    <property type="entry name" value="all-alpha NTP pyrophosphatases"/>
    <property type="match status" value="1"/>
</dbReference>
<evidence type="ECO:0000313" key="1">
    <source>
        <dbReference type="EMBL" id="SCY39473.1"/>
    </source>
</evidence>
<dbReference type="CDD" id="cd11527">
    <property type="entry name" value="NTP-PPase_dUTPase"/>
    <property type="match status" value="1"/>
</dbReference>
<dbReference type="RefSeq" id="WP_330389102.1">
    <property type="nucleotide sequence ID" value="NZ_FMUS01000007.1"/>
</dbReference>
<dbReference type="AlphaFoldDB" id="A0A1G5FJT0"/>
<organism evidence="1 2">
    <name type="scientific">Alkaliphilus peptidifermentans DSM 18978</name>
    <dbReference type="NCBI Taxonomy" id="1120976"/>
    <lineage>
        <taxon>Bacteria</taxon>
        <taxon>Bacillati</taxon>
        <taxon>Bacillota</taxon>
        <taxon>Clostridia</taxon>
        <taxon>Peptostreptococcales</taxon>
        <taxon>Natronincolaceae</taxon>
        <taxon>Alkaliphilus</taxon>
    </lineage>
</organism>
<dbReference type="Proteomes" id="UP000198636">
    <property type="component" value="Unassembled WGS sequence"/>
</dbReference>
<proteinExistence type="predicted"/>
<dbReference type="EMBL" id="FMUS01000007">
    <property type="protein sequence ID" value="SCY39473.1"/>
    <property type="molecule type" value="Genomic_DNA"/>
</dbReference>
<protein>
    <submittedName>
        <fullName evidence="1">Dimeric dUTPase, all-alpha-NTP-PPase (MazG) superfamily</fullName>
    </submittedName>
</protein>
<dbReference type="Gene3D" id="1.10.4010.10">
    <property type="entry name" value="Type II deoxyuridine triphosphatase"/>
    <property type="match status" value="1"/>
</dbReference>
<evidence type="ECO:0000313" key="2">
    <source>
        <dbReference type="Proteomes" id="UP000198636"/>
    </source>
</evidence>
<dbReference type="Pfam" id="PF08761">
    <property type="entry name" value="dUTPase_2"/>
    <property type="match status" value="1"/>
</dbReference>
<dbReference type="STRING" id="1120976.SAMN03080606_01441"/>
<gene>
    <name evidence="1" type="ORF">SAMN03080606_01441</name>
</gene>
<name>A0A1G5FJT0_9FIRM</name>
<dbReference type="InterPro" id="IPR014871">
    <property type="entry name" value="dUTPase/dCTP_pyrophosphatase"/>
</dbReference>
<reference evidence="1 2" key="1">
    <citation type="submission" date="2016-10" db="EMBL/GenBank/DDBJ databases">
        <authorList>
            <person name="de Groot N.N."/>
        </authorList>
    </citation>
    <scope>NUCLEOTIDE SEQUENCE [LARGE SCALE GENOMIC DNA]</scope>
    <source>
        <strain evidence="1 2">DSM 18978</strain>
    </source>
</reference>
<sequence length="162" mass="19049">MMNIEKLFQIQKELDMKILKEHQLEGKDLVPRKILALLVELGELANETRCFKYWSLKSPAEKKVILEEYVDCLHFILSIGLEKGFLYLSFEEINAPETVTGQFMEVFANITALQFNQREENYTKLWKSFVKLGVGLGFDYKEIEESYLMKNKINHQRQAEGY</sequence>
<accession>A0A1G5FJT0</accession>
<keyword evidence="2" id="KW-1185">Reference proteome</keyword>